<dbReference type="PANTHER" id="PTHR11521">
    <property type="entry name" value="TROPONIN T"/>
    <property type="match status" value="1"/>
</dbReference>
<accession>A0A1D1UJ17</accession>
<feature type="compositionally biased region" description="Low complexity" evidence="2">
    <location>
        <begin position="201"/>
        <end position="211"/>
    </location>
</feature>
<dbReference type="InterPro" id="IPR001978">
    <property type="entry name" value="Troponin"/>
</dbReference>
<dbReference type="Gene3D" id="1.20.5.350">
    <property type="match status" value="1"/>
</dbReference>
<dbReference type="InterPro" id="IPR038077">
    <property type="entry name" value="Troponin_sf"/>
</dbReference>
<name>A0A1D1UJ17_RAMVA</name>
<dbReference type="STRING" id="947166.A0A1D1UJ17"/>
<evidence type="ECO:0000313" key="3">
    <source>
        <dbReference type="EMBL" id="GAU88375.1"/>
    </source>
</evidence>
<evidence type="ECO:0000313" key="4">
    <source>
        <dbReference type="Proteomes" id="UP000186922"/>
    </source>
</evidence>
<dbReference type="AlphaFoldDB" id="A0A1D1UJ17"/>
<feature type="compositionally biased region" description="Basic and acidic residues" evidence="2">
    <location>
        <begin position="285"/>
        <end position="312"/>
    </location>
</feature>
<comment type="similarity">
    <text evidence="1">Belongs to the troponin T family.</text>
</comment>
<dbReference type="GO" id="GO:0005861">
    <property type="term" value="C:troponin complex"/>
    <property type="evidence" value="ECO:0007669"/>
    <property type="project" value="InterPro"/>
</dbReference>
<comment type="caution">
    <text evidence="3">The sequence shown here is derived from an EMBL/GenBank/DDBJ whole genome shotgun (WGS) entry which is preliminary data.</text>
</comment>
<feature type="compositionally biased region" description="Basic and acidic residues" evidence="2">
    <location>
        <begin position="264"/>
        <end position="277"/>
    </location>
</feature>
<dbReference type="EMBL" id="BDGG01000001">
    <property type="protein sequence ID" value="GAU88375.1"/>
    <property type="molecule type" value="Genomic_DNA"/>
</dbReference>
<dbReference type="GO" id="GO:0045214">
    <property type="term" value="P:sarcomere organization"/>
    <property type="evidence" value="ECO:0007669"/>
    <property type="project" value="TreeGrafter"/>
</dbReference>
<feature type="region of interest" description="Disordered" evidence="2">
    <location>
        <begin position="264"/>
        <end position="341"/>
    </location>
</feature>
<feature type="compositionally biased region" description="Basic and acidic residues" evidence="2">
    <location>
        <begin position="1"/>
        <end position="80"/>
    </location>
</feature>
<dbReference type="Proteomes" id="UP000186922">
    <property type="component" value="Unassembled WGS sequence"/>
</dbReference>
<dbReference type="InterPro" id="IPR027707">
    <property type="entry name" value="TNNT"/>
</dbReference>
<evidence type="ECO:0008006" key="5">
    <source>
        <dbReference type="Google" id="ProtNLM"/>
    </source>
</evidence>
<feature type="region of interest" description="Disordered" evidence="2">
    <location>
        <begin position="1"/>
        <end position="101"/>
    </location>
</feature>
<dbReference type="PANTHER" id="PTHR11521:SF1">
    <property type="entry name" value="TROPONIN T, SKELETAL MUSCLE"/>
    <property type="match status" value="1"/>
</dbReference>
<dbReference type="SUPFAM" id="SSF90250">
    <property type="entry name" value="Troponin coil-coiled subunits"/>
    <property type="match status" value="1"/>
</dbReference>
<protein>
    <recommendedName>
        <fullName evidence="5">Troponin T</fullName>
    </recommendedName>
</protein>
<dbReference type="OrthoDB" id="330499at2759"/>
<sequence length="341" mass="39915">MEALRLMEEQRRLAREKEDEDLRRLKEKQAQRKREREEEERRMAEEKALLEEQRRKEEEARKQKIEDEKRKKQEEAERKKAAAAAAMSGGRNFVIEKEKEGQGESTIDKFMNISKAKTEMSLNTIELETLRQKTISDRVKPLSIADLDVAGLKATAEELWKTIVQLETSKYDLAERFKRQEYDLKELNERQRQINNKKHVASGAADPNAAASRYPPKVVLISKYERRTDRRTFGERKSLFEKDGKVEEQKELIKPKAIKAKADWVKNKDDVKKVRHDDDEETEKDPEGRDHDEVENVRPRKMSNAKEQEELPQKNQIEQETDETAADEPAAAAEEEGESLW</sequence>
<dbReference type="GO" id="GO:0006937">
    <property type="term" value="P:regulation of muscle contraction"/>
    <property type="evidence" value="ECO:0007669"/>
    <property type="project" value="InterPro"/>
</dbReference>
<reference evidence="3 4" key="1">
    <citation type="journal article" date="2016" name="Nat. Commun.">
        <title>Extremotolerant tardigrade genome and improved radiotolerance of human cultured cells by tardigrade-unique protein.</title>
        <authorList>
            <person name="Hashimoto T."/>
            <person name="Horikawa D.D."/>
            <person name="Saito Y."/>
            <person name="Kuwahara H."/>
            <person name="Kozuka-Hata H."/>
            <person name="Shin-I T."/>
            <person name="Minakuchi Y."/>
            <person name="Ohishi K."/>
            <person name="Motoyama A."/>
            <person name="Aizu T."/>
            <person name="Enomoto A."/>
            <person name="Kondo K."/>
            <person name="Tanaka S."/>
            <person name="Hara Y."/>
            <person name="Koshikawa S."/>
            <person name="Sagara H."/>
            <person name="Miura T."/>
            <person name="Yokobori S."/>
            <person name="Miyagawa K."/>
            <person name="Suzuki Y."/>
            <person name="Kubo T."/>
            <person name="Oyama M."/>
            <person name="Kohara Y."/>
            <person name="Fujiyama A."/>
            <person name="Arakawa K."/>
            <person name="Katayama T."/>
            <person name="Toyoda A."/>
            <person name="Kunieda T."/>
        </authorList>
    </citation>
    <scope>NUCLEOTIDE SEQUENCE [LARGE SCALE GENOMIC DNA]</scope>
    <source>
        <strain evidence="3 4">YOKOZUNA-1</strain>
    </source>
</reference>
<evidence type="ECO:0000256" key="1">
    <source>
        <dbReference type="ARBA" id="ARBA00008330"/>
    </source>
</evidence>
<dbReference type="GO" id="GO:0005523">
    <property type="term" value="F:tropomyosin binding"/>
    <property type="evidence" value="ECO:0007669"/>
    <property type="project" value="TreeGrafter"/>
</dbReference>
<dbReference type="Pfam" id="PF00992">
    <property type="entry name" value="Troponin"/>
    <property type="match status" value="1"/>
</dbReference>
<organism evidence="3 4">
    <name type="scientific">Ramazzottius varieornatus</name>
    <name type="common">Water bear</name>
    <name type="synonym">Tardigrade</name>
    <dbReference type="NCBI Taxonomy" id="947166"/>
    <lineage>
        <taxon>Eukaryota</taxon>
        <taxon>Metazoa</taxon>
        <taxon>Ecdysozoa</taxon>
        <taxon>Tardigrada</taxon>
        <taxon>Eutardigrada</taxon>
        <taxon>Parachela</taxon>
        <taxon>Hypsibioidea</taxon>
        <taxon>Ramazzottiidae</taxon>
        <taxon>Ramazzottius</taxon>
    </lineage>
</organism>
<keyword evidence="4" id="KW-1185">Reference proteome</keyword>
<gene>
    <name evidence="3" type="primary">RvY_01084-1</name>
    <name evidence="3" type="synonym">RvY_01084.1</name>
    <name evidence="3" type="ORF">RvY_01084</name>
</gene>
<feature type="region of interest" description="Disordered" evidence="2">
    <location>
        <begin position="188"/>
        <end position="214"/>
    </location>
</feature>
<evidence type="ECO:0000256" key="2">
    <source>
        <dbReference type="SAM" id="MobiDB-lite"/>
    </source>
</evidence>
<dbReference type="GO" id="GO:0006936">
    <property type="term" value="P:muscle contraction"/>
    <property type="evidence" value="ECO:0007669"/>
    <property type="project" value="TreeGrafter"/>
</dbReference>
<proteinExistence type="inferred from homology"/>